<dbReference type="Proteomes" id="UP000737113">
    <property type="component" value="Unassembled WGS sequence"/>
</dbReference>
<evidence type="ECO:0000259" key="6">
    <source>
        <dbReference type="Pfam" id="PF00561"/>
    </source>
</evidence>
<gene>
    <name evidence="7" type="ORF">HC757_07520</name>
</gene>
<reference evidence="7" key="1">
    <citation type="submission" date="2020-04" db="EMBL/GenBank/DDBJ databases">
        <title>Description of Shewanella salipaludis sp. nov., isolated from a salt marsh.</title>
        <authorList>
            <person name="Park S."/>
            <person name="Yoon J.-H."/>
        </authorList>
    </citation>
    <scope>NUCLEOTIDE SEQUENCE</scope>
    <source>
        <strain evidence="7">SHSM-M6</strain>
    </source>
</reference>
<dbReference type="AlphaFoldDB" id="A0A972FRW0"/>
<dbReference type="InterPro" id="IPR029058">
    <property type="entry name" value="AB_hydrolase_fold"/>
</dbReference>
<organism evidence="7 8">
    <name type="scientific">Shewanella salipaludis</name>
    <dbReference type="NCBI Taxonomy" id="2723052"/>
    <lineage>
        <taxon>Bacteria</taxon>
        <taxon>Pseudomonadati</taxon>
        <taxon>Pseudomonadota</taxon>
        <taxon>Gammaproteobacteria</taxon>
        <taxon>Alteromonadales</taxon>
        <taxon>Shewanellaceae</taxon>
        <taxon>Shewanella</taxon>
    </lineage>
</organism>
<name>A0A972FRW0_9GAMM</name>
<feature type="domain" description="AB hydrolase-1" evidence="6">
    <location>
        <begin position="42"/>
        <end position="191"/>
    </location>
</feature>
<keyword evidence="4" id="KW-0274">FAD</keyword>
<dbReference type="InterPro" id="IPR000073">
    <property type="entry name" value="AB_hydrolase_1"/>
</dbReference>
<sequence length="351" mass="39445">MHLHPRPTRPPYDERTVPFITSDGVQLDLLNVRGRDRPHRGPVILVHGAGVRASIYRAPVDTNIVDALIADGYDVWLENWRGSIAFAPNLWTLDQAALYDHPKAVQTILAETGADSLKAIIHCQGSTSFTMSAIAGLLPQVTTIVSNAVSLHPVVPAWSRFKLQYMVPMVQKFIQYLNPHWGVDAPDLPAKLISLLVNLTHHECHNPVCKQVSFTYGSGFPALWSHENLNEETHEWLKEEFGAVPLRFFEQITRCVKHGHLVSVQGFDELPEDYTLAPPKTAARFAFFAGEKNLCFLPESQINTYNYFAALRPDYHSLHLLPDYGHLDVFMGKHAAQDAFPLILSELNRES</sequence>
<dbReference type="EMBL" id="JAAXYH010000004">
    <property type="protein sequence ID" value="NMH65020.1"/>
    <property type="molecule type" value="Genomic_DNA"/>
</dbReference>
<accession>A0A972FRW0</accession>
<dbReference type="Gene3D" id="3.40.50.1820">
    <property type="entry name" value="alpha/beta hydrolase"/>
    <property type="match status" value="1"/>
</dbReference>
<dbReference type="GO" id="GO:0016491">
    <property type="term" value="F:oxidoreductase activity"/>
    <property type="evidence" value="ECO:0007669"/>
    <property type="project" value="UniProtKB-KW"/>
</dbReference>
<dbReference type="RefSeq" id="WP_169563710.1">
    <property type="nucleotide sequence ID" value="NZ_JAAXYH010000004.1"/>
</dbReference>
<keyword evidence="3" id="KW-0285">Flavoprotein</keyword>
<dbReference type="PANTHER" id="PTHR47470:SF1">
    <property type="entry name" value="FAD-DEPENDENT OXIDOREDUCTASE 2 FAD BINDING DOMAIN-CONTAINING PROTEIN"/>
    <property type="match status" value="1"/>
</dbReference>
<proteinExistence type="inferred from homology"/>
<protein>
    <submittedName>
        <fullName evidence="7">Alpha/beta hydrolase</fullName>
    </submittedName>
</protein>
<dbReference type="GO" id="GO:0016787">
    <property type="term" value="F:hydrolase activity"/>
    <property type="evidence" value="ECO:0007669"/>
    <property type="project" value="UniProtKB-KW"/>
</dbReference>
<dbReference type="SUPFAM" id="SSF53474">
    <property type="entry name" value="alpha/beta-Hydrolases"/>
    <property type="match status" value="1"/>
</dbReference>
<evidence type="ECO:0000313" key="7">
    <source>
        <dbReference type="EMBL" id="NMH65020.1"/>
    </source>
</evidence>
<comment type="cofactor">
    <cofactor evidence="1">
        <name>FAD</name>
        <dbReference type="ChEBI" id="CHEBI:57692"/>
    </cofactor>
</comment>
<comment type="caution">
    <text evidence="7">The sequence shown here is derived from an EMBL/GenBank/DDBJ whole genome shotgun (WGS) entry which is preliminary data.</text>
</comment>
<evidence type="ECO:0000256" key="4">
    <source>
        <dbReference type="ARBA" id="ARBA00022827"/>
    </source>
</evidence>
<dbReference type="InterPro" id="IPR052542">
    <property type="entry name" value="Cholesterol_Oxidase"/>
</dbReference>
<keyword evidence="7" id="KW-0378">Hydrolase</keyword>
<keyword evidence="8" id="KW-1185">Reference proteome</keyword>
<evidence type="ECO:0000256" key="3">
    <source>
        <dbReference type="ARBA" id="ARBA00022630"/>
    </source>
</evidence>
<keyword evidence="5" id="KW-0560">Oxidoreductase</keyword>
<evidence type="ECO:0000256" key="5">
    <source>
        <dbReference type="ARBA" id="ARBA00023002"/>
    </source>
</evidence>
<evidence type="ECO:0000256" key="2">
    <source>
        <dbReference type="ARBA" id="ARBA00010790"/>
    </source>
</evidence>
<evidence type="ECO:0000313" key="8">
    <source>
        <dbReference type="Proteomes" id="UP000737113"/>
    </source>
</evidence>
<dbReference type="Pfam" id="PF00561">
    <property type="entry name" value="Abhydrolase_1"/>
    <property type="match status" value="1"/>
</dbReference>
<dbReference type="PANTHER" id="PTHR47470">
    <property type="entry name" value="CHOLESTEROL OXIDASE"/>
    <property type="match status" value="1"/>
</dbReference>
<evidence type="ECO:0000256" key="1">
    <source>
        <dbReference type="ARBA" id="ARBA00001974"/>
    </source>
</evidence>
<comment type="similarity">
    <text evidence="2">Belongs to the GMC oxidoreductase family.</text>
</comment>